<dbReference type="Proteomes" id="UP001499882">
    <property type="component" value="Unassembled WGS sequence"/>
</dbReference>
<keyword evidence="2" id="KW-1185">Reference proteome</keyword>
<protein>
    <recommendedName>
        <fullName evidence="3">PGAP1-like protein</fullName>
    </recommendedName>
</protein>
<dbReference type="Gene3D" id="3.40.50.1820">
    <property type="entry name" value="alpha/beta hydrolase"/>
    <property type="match status" value="1"/>
</dbReference>
<evidence type="ECO:0008006" key="3">
    <source>
        <dbReference type="Google" id="ProtNLM"/>
    </source>
</evidence>
<gene>
    <name evidence="1" type="ORF">GCM10023350_03980</name>
</gene>
<accession>A0ABP8YDF3</accession>
<sequence>MYAAVRALAAAFDQTGDELRAWAGDGFRALMDPDLASTALLSPPTFALAEAALLAATTGPLGLLPGSAGWEADAVLVRAAVAMLAASDDAAHLALEVVDWRLGLAAGGAVRLVGPAAAVGLIAMPPDARDRLGIAAESWIVHHPGFVQHAANAGGGLFTGLAPLPFVVPDNRTATALLATPYDDGTAVTTRRPDLGVPADHRQPGSIEALVEHLSEVAGLSPDPDSADNGTIEVQSLDPGTDRARHVVYIPGTDDLATLPWTQDGDVRDLGSDLRSAAGQETAYQRGILDAMRQAGIGRHEPVLLVGHSLGGMEAAALASRDTGFAITDVVTAGSPTAQLDGFPDGVHVLSLEHRGDVVPLLDGADNPDIREQTTVTFDDGGRPEVEAKHAYGHYIDGAAAVDASADPSLTREVAGLHDRGFLEDGRTATEVTSQFFQIVRR</sequence>
<comment type="caution">
    <text evidence="1">The sequence shown here is derived from an EMBL/GenBank/DDBJ whole genome shotgun (WGS) entry which is preliminary data.</text>
</comment>
<dbReference type="EMBL" id="BAABKN010000004">
    <property type="protein sequence ID" value="GAA4724748.1"/>
    <property type="molecule type" value="Genomic_DNA"/>
</dbReference>
<proteinExistence type="predicted"/>
<organism evidence="1 2">
    <name type="scientific">Nocardioides endophyticus</name>
    <dbReference type="NCBI Taxonomy" id="1353775"/>
    <lineage>
        <taxon>Bacteria</taxon>
        <taxon>Bacillati</taxon>
        <taxon>Actinomycetota</taxon>
        <taxon>Actinomycetes</taxon>
        <taxon>Propionibacteriales</taxon>
        <taxon>Nocardioidaceae</taxon>
        <taxon>Nocardioides</taxon>
    </lineage>
</organism>
<reference evidence="2" key="1">
    <citation type="journal article" date="2019" name="Int. J. Syst. Evol. Microbiol.">
        <title>The Global Catalogue of Microorganisms (GCM) 10K type strain sequencing project: providing services to taxonomists for standard genome sequencing and annotation.</title>
        <authorList>
            <consortium name="The Broad Institute Genomics Platform"/>
            <consortium name="The Broad Institute Genome Sequencing Center for Infectious Disease"/>
            <person name="Wu L."/>
            <person name="Ma J."/>
        </authorList>
    </citation>
    <scope>NUCLEOTIDE SEQUENCE [LARGE SCALE GENOMIC DNA]</scope>
    <source>
        <strain evidence="2">JCM 18532</strain>
    </source>
</reference>
<dbReference type="InterPro" id="IPR029058">
    <property type="entry name" value="AB_hydrolase_fold"/>
</dbReference>
<name>A0ABP8YDF3_9ACTN</name>
<evidence type="ECO:0000313" key="1">
    <source>
        <dbReference type="EMBL" id="GAA4724748.1"/>
    </source>
</evidence>
<dbReference type="SUPFAM" id="SSF53474">
    <property type="entry name" value="alpha/beta-Hydrolases"/>
    <property type="match status" value="1"/>
</dbReference>
<evidence type="ECO:0000313" key="2">
    <source>
        <dbReference type="Proteomes" id="UP001499882"/>
    </source>
</evidence>